<dbReference type="GO" id="GO:0003700">
    <property type="term" value="F:DNA-binding transcription factor activity"/>
    <property type="evidence" value="ECO:0007669"/>
    <property type="project" value="InterPro"/>
</dbReference>
<dbReference type="RefSeq" id="WP_184855192.1">
    <property type="nucleotide sequence ID" value="NZ_JACHLK010000001.1"/>
</dbReference>
<dbReference type="Gene3D" id="3.40.50.880">
    <property type="match status" value="1"/>
</dbReference>
<evidence type="ECO:0000256" key="3">
    <source>
        <dbReference type="ARBA" id="ARBA00023163"/>
    </source>
</evidence>
<dbReference type="GO" id="GO:0043565">
    <property type="term" value="F:sequence-specific DNA binding"/>
    <property type="evidence" value="ECO:0007669"/>
    <property type="project" value="InterPro"/>
</dbReference>
<dbReference type="SUPFAM" id="SSF52317">
    <property type="entry name" value="Class I glutamine amidotransferase-like"/>
    <property type="match status" value="1"/>
</dbReference>
<dbReference type="Proteomes" id="UP000575083">
    <property type="component" value="Unassembled WGS sequence"/>
</dbReference>
<name>A0A7X0P9G4_9BURK</name>
<dbReference type="InterPro" id="IPR029062">
    <property type="entry name" value="Class_I_gatase-like"/>
</dbReference>
<evidence type="ECO:0000256" key="1">
    <source>
        <dbReference type="ARBA" id="ARBA00023015"/>
    </source>
</evidence>
<sequence>MPPPKHRSDLTPAKIGAQPHQASAQNTGDIGALIGKLDAAKAVAAPKRRAPGTASSATELRVGILLWPQFPLLSLAGLCDGLRHAADVGDQSRQIRCSWTILGVPGQSVQASCGVPVAVQDSLSSESDYDYIAVIGGLLPAIPTVHPRYTAFLREAASQGKPLIGICTGTFALAHAGLMAGRRACVHPYHVEDWKAAFPALDYATDCHYVFDGDRISCAGGISIVELTAELVRLHCGPDRAAKVIHQMTVNPAARSTHVARRHALGYGTADHDKLRQAIVLMEKNIGTPLEIAVIARLVDSSSRQLERVFLAETRTTPSEYYRNARLKYARWMLTSTELPIITIAYECGFSDASHFIRHFQQLYGMPPGRMRKALQAGTVEA</sequence>
<dbReference type="Pfam" id="PF12833">
    <property type="entry name" value="HTH_18"/>
    <property type="match status" value="1"/>
</dbReference>
<feature type="region of interest" description="Disordered" evidence="4">
    <location>
        <begin position="1"/>
        <end position="23"/>
    </location>
</feature>
<gene>
    <name evidence="6" type="ORF">HNP48_000427</name>
</gene>
<dbReference type="CDD" id="cd03136">
    <property type="entry name" value="GATase1_AraC_ArgR_like"/>
    <property type="match status" value="1"/>
</dbReference>
<comment type="caution">
    <text evidence="6">The sequence shown here is derived from an EMBL/GenBank/DDBJ whole genome shotgun (WGS) entry which is preliminary data.</text>
</comment>
<dbReference type="InterPro" id="IPR018060">
    <property type="entry name" value="HTH_AraC"/>
</dbReference>
<dbReference type="PRINTS" id="PR00032">
    <property type="entry name" value="HTHARAC"/>
</dbReference>
<evidence type="ECO:0000313" key="6">
    <source>
        <dbReference type="EMBL" id="MBB6557763.1"/>
    </source>
</evidence>
<dbReference type="SUPFAM" id="SSF46689">
    <property type="entry name" value="Homeodomain-like"/>
    <property type="match status" value="2"/>
</dbReference>
<dbReference type="InterPro" id="IPR018062">
    <property type="entry name" value="HTH_AraC-typ_CS"/>
</dbReference>
<feature type="domain" description="HTH araC/xylS-type" evidence="5">
    <location>
        <begin position="276"/>
        <end position="374"/>
    </location>
</feature>
<dbReference type="InterPro" id="IPR002818">
    <property type="entry name" value="DJ-1/PfpI"/>
</dbReference>
<evidence type="ECO:0000256" key="2">
    <source>
        <dbReference type="ARBA" id="ARBA00023125"/>
    </source>
</evidence>
<keyword evidence="2" id="KW-0238">DNA-binding</keyword>
<keyword evidence="3" id="KW-0804">Transcription</keyword>
<evidence type="ECO:0000256" key="4">
    <source>
        <dbReference type="SAM" id="MobiDB-lite"/>
    </source>
</evidence>
<accession>A0A7X0P9G4</accession>
<dbReference type="InterPro" id="IPR052158">
    <property type="entry name" value="INH-QAR"/>
</dbReference>
<dbReference type="EMBL" id="JACHLK010000001">
    <property type="protein sequence ID" value="MBB6557763.1"/>
    <property type="molecule type" value="Genomic_DNA"/>
</dbReference>
<dbReference type="PANTHER" id="PTHR43130">
    <property type="entry name" value="ARAC-FAMILY TRANSCRIPTIONAL REGULATOR"/>
    <property type="match status" value="1"/>
</dbReference>
<evidence type="ECO:0000313" key="7">
    <source>
        <dbReference type="Proteomes" id="UP000575083"/>
    </source>
</evidence>
<dbReference type="InterPro" id="IPR009057">
    <property type="entry name" value="Homeodomain-like_sf"/>
</dbReference>
<dbReference type="PROSITE" id="PS00041">
    <property type="entry name" value="HTH_ARAC_FAMILY_1"/>
    <property type="match status" value="1"/>
</dbReference>
<dbReference type="PANTHER" id="PTHR43130:SF3">
    <property type="entry name" value="HTH-TYPE TRANSCRIPTIONAL REGULATOR RV1931C"/>
    <property type="match status" value="1"/>
</dbReference>
<dbReference type="PROSITE" id="PS01124">
    <property type="entry name" value="HTH_ARAC_FAMILY_2"/>
    <property type="match status" value="1"/>
</dbReference>
<reference evidence="6 7" key="1">
    <citation type="submission" date="2020-08" db="EMBL/GenBank/DDBJ databases">
        <title>Functional genomics of gut bacteria from endangered species of beetles.</title>
        <authorList>
            <person name="Carlos-Shanley C."/>
        </authorList>
    </citation>
    <scope>NUCLEOTIDE SEQUENCE [LARGE SCALE GENOMIC DNA]</scope>
    <source>
        <strain evidence="6 7">S00198</strain>
    </source>
</reference>
<dbReference type="Gene3D" id="1.10.10.60">
    <property type="entry name" value="Homeodomain-like"/>
    <property type="match status" value="1"/>
</dbReference>
<keyword evidence="7" id="KW-1185">Reference proteome</keyword>
<dbReference type="Pfam" id="PF01965">
    <property type="entry name" value="DJ-1_PfpI"/>
    <property type="match status" value="1"/>
</dbReference>
<keyword evidence="1" id="KW-0805">Transcription regulation</keyword>
<organism evidence="6 7">
    <name type="scientific">Acidovorax soli</name>
    <dbReference type="NCBI Taxonomy" id="592050"/>
    <lineage>
        <taxon>Bacteria</taxon>
        <taxon>Pseudomonadati</taxon>
        <taxon>Pseudomonadota</taxon>
        <taxon>Betaproteobacteria</taxon>
        <taxon>Burkholderiales</taxon>
        <taxon>Comamonadaceae</taxon>
        <taxon>Acidovorax</taxon>
    </lineage>
</organism>
<evidence type="ECO:0000259" key="5">
    <source>
        <dbReference type="PROSITE" id="PS01124"/>
    </source>
</evidence>
<proteinExistence type="predicted"/>
<dbReference type="AlphaFoldDB" id="A0A7X0P9G4"/>
<dbReference type="SMART" id="SM00342">
    <property type="entry name" value="HTH_ARAC"/>
    <property type="match status" value="1"/>
</dbReference>
<dbReference type="InterPro" id="IPR020449">
    <property type="entry name" value="Tscrpt_reg_AraC-type_HTH"/>
</dbReference>
<protein>
    <submittedName>
        <fullName evidence="6">Transcriptional regulator GlxA family with amidase domain</fullName>
    </submittedName>
</protein>